<name>A0A239HK93_9FIRM</name>
<dbReference type="RefSeq" id="WP_089284236.1">
    <property type="nucleotide sequence ID" value="NZ_FZOJ01000022.1"/>
</dbReference>
<evidence type="ECO:0000313" key="11">
    <source>
        <dbReference type="EMBL" id="SNS81551.1"/>
    </source>
</evidence>
<dbReference type="OrthoDB" id="9804217at2"/>
<evidence type="ECO:0000256" key="6">
    <source>
        <dbReference type="ARBA" id="ARBA00022822"/>
    </source>
</evidence>
<evidence type="ECO:0000256" key="8">
    <source>
        <dbReference type="ARBA" id="ARBA00023239"/>
    </source>
</evidence>
<evidence type="ECO:0000313" key="12">
    <source>
        <dbReference type="Proteomes" id="UP000198304"/>
    </source>
</evidence>
<organism evidence="11 12">
    <name type="scientific">Anaerovirgula multivorans</name>
    <dbReference type="NCBI Taxonomy" id="312168"/>
    <lineage>
        <taxon>Bacteria</taxon>
        <taxon>Bacillati</taxon>
        <taxon>Bacillota</taxon>
        <taxon>Clostridia</taxon>
        <taxon>Peptostreptococcales</taxon>
        <taxon>Natronincolaceae</taxon>
        <taxon>Anaerovirgula</taxon>
    </lineage>
</organism>
<dbReference type="InterPro" id="IPR013785">
    <property type="entry name" value="Aldolase_TIM"/>
</dbReference>
<proteinExistence type="inferred from homology"/>
<dbReference type="GO" id="GO:0004425">
    <property type="term" value="F:indole-3-glycerol-phosphate synthase activity"/>
    <property type="evidence" value="ECO:0007669"/>
    <property type="project" value="UniProtKB-UniRule"/>
</dbReference>
<dbReference type="CDD" id="cd00331">
    <property type="entry name" value="IGPS"/>
    <property type="match status" value="1"/>
</dbReference>
<evidence type="ECO:0000256" key="9">
    <source>
        <dbReference type="HAMAP-Rule" id="MF_00134"/>
    </source>
</evidence>
<evidence type="ECO:0000256" key="1">
    <source>
        <dbReference type="ARBA" id="ARBA00001633"/>
    </source>
</evidence>
<keyword evidence="7 9" id="KW-0057">Aromatic amino acid biosynthesis</keyword>
<keyword evidence="12" id="KW-1185">Reference proteome</keyword>
<dbReference type="InterPro" id="IPR001468">
    <property type="entry name" value="Indole-3-GlycerolPSynthase_CS"/>
</dbReference>
<gene>
    <name evidence="9" type="primary">trpC</name>
    <name evidence="11" type="ORF">SAMN05446037_102238</name>
</gene>
<dbReference type="HAMAP" id="MF_00134_B">
    <property type="entry name" value="IGPS_B"/>
    <property type="match status" value="1"/>
</dbReference>
<accession>A0A239HK93</accession>
<dbReference type="PROSITE" id="PS00614">
    <property type="entry name" value="IGPS"/>
    <property type="match status" value="1"/>
</dbReference>
<keyword evidence="4 9" id="KW-0028">Amino-acid biosynthesis</keyword>
<dbReference type="Proteomes" id="UP000198304">
    <property type="component" value="Unassembled WGS sequence"/>
</dbReference>
<dbReference type="NCBIfam" id="NF001377">
    <property type="entry name" value="PRK00278.2-4"/>
    <property type="match status" value="1"/>
</dbReference>
<comment type="catalytic activity">
    <reaction evidence="1 9">
        <text>1-(2-carboxyphenylamino)-1-deoxy-D-ribulose 5-phosphate + H(+) = (1S,2R)-1-C-(indol-3-yl)glycerol 3-phosphate + CO2 + H2O</text>
        <dbReference type="Rhea" id="RHEA:23476"/>
        <dbReference type="ChEBI" id="CHEBI:15377"/>
        <dbReference type="ChEBI" id="CHEBI:15378"/>
        <dbReference type="ChEBI" id="CHEBI:16526"/>
        <dbReference type="ChEBI" id="CHEBI:58613"/>
        <dbReference type="ChEBI" id="CHEBI:58866"/>
        <dbReference type="EC" id="4.1.1.48"/>
    </reaction>
</comment>
<keyword evidence="6 9" id="KW-0822">Tryptophan biosynthesis</keyword>
<evidence type="ECO:0000256" key="7">
    <source>
        <dbReference type="ARBA" id="ARBA00023141"/>
    </source>
</evidence>
<dbReference type="InterPro" id="IPR011060">
    <property type="entry name" value="RibuloseP-bd_barrel"/>
</dbReference>
<dbReference type="Pfam" id="PF00218">
    <property type="entry name" value="IGPS"/>
    <property type="match status" value="1"/>
</dbReference>
<dbReference type="EC" id="4.1.1.48" evidence="9"/>
<dbReference type="SUPFAM" id="SSF51366">
    <property type="entry name" value="Ribulose-phoshate binding barrel"/>
    <property type="match status" value="1"/>
</dbReference>
<evidence type="ECO:0000259" key="10">
    <source>
        <dbReference type="Pfam" id="PF00218"/>
    </source>
</evidence>
<evidence type="ECO:0000256" key="4">
    <source>
        <dbReference type="ARBA" id="ARBA00022605"/>
    </source>
</evidence>
<keyword evidence="5 9" id="KW-0210">Decarboxylase</keyword>
<dbReference type="Gene3D" id="3.20.20.70">
    <property type="entry name" value="Aldolase class I"/>
    <property type="match status" value="1"/>
</dbReference>
<comment type="similarity">
    <text evidence="3 9">Belongs to the TrpC family.</text>
</comment>
<dbReference type="PANTHER" id="PTHR22854">
    <property type="entry name" value="TRYPTOPHAN BIOSYNTHESIS PROTEIN"/>
    <property type="match status" value="1"/>
</dbReference>
<sequence>MILDEITAYKRKKVEEEKQQLPMSLLLKQLEDIEAPKDFKKALKREKGLSIIAEVKKASPSKGIIREDFHPLEIADLYEENKVEAISVLTEDKFFQGSPQYLKEIRRSTSLPLLRKDFIIDPYQIYQSKFLGADAILLIAAILTGNQLIDFQKIAMKMGLYCLVEVHTQEELEKVLETEADIIGINNRNLKTFETTLDTTKELMAMIPKEKIIVSESGIHGRRDMEFLEEFGVDGVLIGEGLMRASSIGEKLRELRGEAV</sequence>
<dbReference type="AlphaFoldDB" id="A0A239HK93"/>
<feature type="domain" description="Indole-3-glycerol phosphate synthase" evidence="10">
    <location>
        <begin position="3"/>
        <end position="255"/>
    </location>
</feature>
<dbReference type="UniPathway" id="UPA00035">
    <property type="reaction ID" value="UER00043"/>
</dbReference>
<dbReference type="GO" id="GO:0000162">
    <property type="term" value="P:L-tryptophan biosynthetic process"/>
    <property type="evidence" value="ECO:0007669"/>
    <property type="project" value="UniProtKB-UniRule"/>
</dbReference>
<evidence type="ECO:0000256" key="5">
    <source>
        <dbReference type="ARBA" id="ARBA00022793"/>
    </source>
</evidence>
<keyword evidence="8 9" id="KW-0456">Lyase</keyword>
<comment type="pathway">
    <text evidence="2 9">Amino-acid biosynthesis; L-tryptophan biosynthesis; L-tryptophan from chorismate: step 4/5.</text>
</comment>
<protein>
    <recommendedName>
        <fullName evidence="9">Indole-3-glycerol phosphate synthase</fullName>
        <shortName evidence="9">IGPS</shortName>
        <ecNumber evidence="9">4.1.1.48</ecNumber>
    </recommendedName>
</protein>
<dbReference type="EMBL" id="FZOJ01000022">
    <property type="protein sequence ID" value="SNS81551.1"/>
    <property type="molecule type" value="Genomic_DNA"/>
</dbReference>
<evidence type="ECO:0000256" key="3">
    <source>
        <dbReference type="ARBA" id="ARBA00008737"/>
    </source>
</evidence>
<dbReference type="PANTHER" id="PTHR22854:SF2">
    <property type="entry name" value="INDOLE-3-GLYCEROL-PHOSPHATE SYNTHASE"/>
    <property type="match status" value="1"/>
</dbReference>
<reference evidence="11 12" key="1">
    <citation type="submission" date="2017-06" db="EMBL/GenBank/DDBJ databases">
        <authorList>
            <person name="Kim H.J."/>
            <person name="Triplett B.A."/>
        </authorList>
    </citation>
    <scope>NUCLEOTIDE SEQUENCE [LARGE SCALE GENOMIC DNA]</scope>
    <source>
        <strain evidence="11 12">SCA</strain>
    </source>
</reference>
<dbReference type="InterPro" id="IPR045186">
    <property type="entry name" value="Indole-3-glycerol_P_synth"/>
</dbReference>
<evidence type="ECO:0000256" key="2">
    <source>
        <dbReference type="ARBA" id="ARBA00004696"/>
    </source>
</evidence>
<dbReference type="InterPro" id="IPR013798">
    <property type="entry name" value="Indole-3-glycerol_P_synth_dom"/>
</dbReference>
<dbReference type="GO" id="GO:0004640">
    <property type="term" value="F:phosphoribosylanthranilate isomerase activity"/>
    <property type="evidence" value="ECO:0007669"/>
    <property type="project" value="TreeGrafter"/>
</dbReference>
<dbReference type="FunFam" id="3.20.20.70:FF:000024">
    <property type="entry name" value="Indole-3-glycerol phosphate synthase"/>
    <property type="match status" value="1"/>
</dbReference>